<dbReference type="PANTHER" id="PTHR45868:SF63">
    <property type="entry name" value="HMA DOMAIN-CONTAINING PROTEIN"/>
    <property type="match status" value="1"/>
</dbReference>
<dbReference type="GO" id="GO:0046872">
    <property type="term" value="F:metal ion binding"/>
    <property type="evidence" value="ECO:0007669"/>
    <property type="project" value="UniProtKB-KW"/>
</dbReference>
<evidence type="ECO:0000256" key="5">
    <source>
        <dbReference type="ARBA" id="ARBA00024045"/>
    </source>
</evidence>
<dbReference type="InterPro" id="IPR036163">
    <property type="entry name" value="HMA_dom_sf"/>
</dbReference>
<dbReference type="Gene3D" id="3.30.70.100">
    <property type="match status" value="1"/>
</dbReference>
<evidence type="ECO:0000256" key="4">
    <source>
        <dbReference type="ARBA" id="ARBA00023289"/>
    </source>
</evidence>
<dbReference type="Proteomes" id="UP001454036">
    <property type="component" value="Unassembled WGS sequence"/>
</dbReference>
<feature type="domain" description="HMA" evidence="6">
    <location>
        <begin position="12"/>
        <end position="64"/>
    </location>
</feature>
<protein>
    <recommendedName>
        <fullName evidence="6">HMA domain-containing protein</fullName>
    </recommendedName>
</protein>
<evidence type="ECO:0000256" key="3">
    <source>
        <dbReference type="ARBA" id="ARBA00022723"/>
    </source>
</evidence>
<sequence>MEPIANLDCALKVNVGCDLCKMKMMEVMSSIAGVYSFTIDGEEGVVKFTGEVDPNIVMRALARTGKHAQLKWAKLDHPLVSRNNYYDYNNSYHNNNYGHVYTYANNYRKPSMLRGYNNKYPYYGSNYCQYSHPPPLPPPRNRHFYY</sequence>
<keyword evidence="4" id="KW-0636">Prenylation</keyword>
<evidence type="ECO:0000256" key="1">
    <source>
        <dbReference type="ARBA" id="ARBA00004170"/>
    </source>
</evidence>
<keyword evidence="8" id="KW-1185">Reference proteome</keyword>
<comment type="subcellular location">
    <subcellularLocation>
        <location evidence="1">Membrane</location>
        <topology evidence="1">Peripheral membrane protein</topology>
    </subcellularLocation>
</comment>
<accession>A0AAV3QPD3</accession>
<gene>
    <name evidence="7" type="ORF">LIER_20382</name>
</gene>
<dbReference type="SUPFAM" id="SSF55008">
    <property type="entry name" value="HMA, heavy metal-associated domain"/>
    <property type="match status" value="1"/>
</dbReference>
<name>A0AAV3QPD3_LITER</name>
<evidence type="ECO:0000259" key="6">
    <source>
        <dbReference type="Pfam" id="PF00403"/>
    </source>
</evidence>
<evidence type="ECO:0000256" key="2">
    <source>
        <dbReference type="ARBA" id="ARBA00022481"/>
    </source>
</evidence>
<proteinExistence type="inferred from homology"/>
<dbReference type="GO" id="GO:0009626">
    <property type="term" value="P:plant-type hypersensitive response"/>
    <property type="evidence" value="ECO:0007669"/>
    <property type="project" value="UniProtKB-KW"/>
</dbReference>
<keyword evidence="2" id="KW-0488">Methylation</keyword>
<dbReference type="PANTHER" id="PTHR45868">
    <property type="entry name" value="HEAVY METAL-ASSOCIATED ISOPRENYLATED PLANT PROTEIN 33-RELATED"/>
    <property type="match status" value="1"/>
</dbReference>
<evidence type="ECO:0000313" key="8">
    <source>
        <dbReference type="Proteomes" id="UP001454036"/>
    </source>
</evidence>
<comment type="caution">
    <text evidence="7">The sequence shown here is derived from an EMBL/GenBank/DDBJ whole genome shotgun (WGS) entry which is preliminary data.</text>
</comment>
<organism evidence="7 8">
    <name type="scientific">Lithospermum erythrorhizon</name>
    <name type="common">Purple gromwell</name>
    <name type="synonym">Lithospermum officinale var. erythrorhizon</name>
    <dbReference type="NCBI Taxonomy" id="34254"/>
    <lineage>
        <taxon>Eukaryota</taxon>
        <taxon>Viridiplantae</taxon>
        <taxon>Streptophyta</taxon>
        <taxon>Embryophyta</taxon>
        <taxon>Tracheophyta</taxon>
        <taxon>Spermatophyta</taxon>
        <taxon>Magnoliopsida</taxon>
        <taxon>eudicotyledons</taxon>
        <taxon>Gunneridae</taxon>
        <taxon>Pentapetalae</taxon>
        <taxon>asterids</taxon>
        <taxon>lamiids</taxon>
        <taxon>Boraginales</taxon>
        <taxon>Boraginaceae</taxon>
        <taxon>Boraginoideae</taxon>
        <taxon>Lithospermeae</taxon>
        <taxon>Lithospermum</taxon>
    </lineage>
</organism>
<dbReference type="AlphaFoldDB" id="A0AAV3QPD3"/>
<comment type="similarity">
    <text evidence="5">Belongs to the HIPP family.</text>
</comment>
<dbReference type="InterPro" id="IPR006121">
    <property type="entry name" value="HMA_dom"/>
</dbReference>
<dbReference type="GO" id="GO:0016020">
    <property type="term" value="C:membrane"/>
    <property type="evidence" value="ECO:0007669"/>
    <property type="project" value="UniProtKB-SubCell"/>
</dbReference>
<keyword evidence="3" id="KW-0479">Metal-binding</keyword>
<dbReference type="EMBL" id="BAABME010005169">
    <property type="protein sequence ID" value="GAA0164837.1"/>
    <property type="molecule type" value="Genomic_DNA"/>
</dbReference>
<reference evidence="7 8" key="1">
    <citation type="submission" date="2024-01" db="EMBL/GenBank/DDBJ databases">
        <title>The complete chloroplast genome sequence of Lithospermum erythrorhizon: insights into the phylogenetic relationship among Boraginaceae species and the maternal lineages of purple gromwells.</title>
        <authorList>
            <person name="Okada T."/>
            <person name="Watanabe K."/>
        </authorList>
    </citation>
    <scope>NUCLEOTIDE SEQUENCE [LARGE SCALE GENOMIC DNA]</scope>
</reference>
<evidence type="ECO:0000313" key="7">
    <source>
        <dbReference type="EMBL" id="GAA0164837.1"/>
    </source>
</evidence>
<dbReference type="Pfam" id="PF00403">
    <property type="entry name" value="HMA"/>
    <property type="match status" value="1"/>
</dbReference>
<keyword evidence="4" id="KW-0449">Lipoprotein</keyword>